<protein>
    <recommendedName>
        <fullName evidence="6">Carboxypeptidase</fullName>
        <ecNumber evidence="6">3.4.16.-</ecNumber>
    </recommendedName>
</protein>
<feature type="non-terminal residue" evidence="7">
    <location>
        <position position="408"/>
    </location>
</feature>
<dbReference type="Gene3D" id="3.40.50.1820">
    <property type="entry name" value="alpha/beta hydrolase"/>
    <property type="match status" value="1"/>
</dbReference>
<organism evidence="7 8">
    <name type="scientific">Meira miltonrushii</name>
    <dbReference type="NCBI Taxonomy" id="1280837"/>
    <lineage>
        <taxon>Eukaryota</taxon>
        <taxon>Fungi</taxon>
        <taxon>Dikarya</taxon>
        <taxon>Basidiomycota</taxon>
        <taxon>Ustilaginomycotina</taxon>
        <taxon>Exobasidiomycetes</taxon>
        <taxon>Exobasidiales</taxon>
        <taxon>Brachybasidiaceae</taxon>
        <taxon>Meira</taxon>
    </lineage>
</organism>
<evidence type="ECO:0000256" key="1">
    <source>
        <dbReference type="ARBA" id="ARBA00009431"/>
    </source>
</evidence>
<dbReference type="GO" id="GO:0006508">
    <property type="term" value="P:proteolysis"/>
    <property type="evidence" value="ECO:0007669"/>
    <property type="project" value="UniProtKB-KW"/>
</dbReference>
<dbReference type="STRING" id="1280837.A0A316VQP3"/>
<reference evidence="7 8" key="1">
    <citation type="journal article" date="2018" name="Mol. Biol. Evol.">
        <title>Broad Genomic Sampling Reveals a Smut Pathogenic Ancestry of the Fungal Clade Ustilaginomycotina.</title>
        <authorList>
            <person name="Kijpornyongpan T."/>
            <person name="Mondo S.J."/>
            <person name="Barry K."/>
            <person name="Sandor L."/>
            <person name="Lee J."/>
            <person name="Lipzen A."/>
            <person name="Pangilinan J."/>
            <person name="LaButti K."/>
            <person name="Hainaut M."/>
            <person name="Henrissat B."/>
            <person name="Grigoriev I.V."/>
            <person name="Spatafora J.W."/>
            <person name="Aime M.C."/>
        </authorList>
    </citation>
    <scope>NUCLEOTIDE SEQUENCE [LARGE SCALE GENOMIC DNA]</scope>
    <source>
        <strain evidence="7 8">MCA 3882</strain>
    </source>
</reference>
<dbReference type="PANTHER" id="PTHR11802:SF479">
    <property type="entry name" value="CARBOXYPEPTIDASE"/>
    <property type="match status" value="1"/>
</dbReference>
<dbReference type="GeneID" id="37017879"/>
<keyword evidence="3 6" id="KW-0645">Protease</keyword>
<dbReference type="GO" id="GO:0004185">
    <property type="term" value="F:serine-type carboxypeptidase activity"/>
    <property type="evidence" value="ECO:0007669"/>
    <property type="project" value="UniProtKB-UniRule"/>
</dbReference>
<evidence type="ECO:0000313" key="8">
    <source>
        <dbReference type="Proteomes" id="UP000245771"/>
    </source>
</evidence>
<accession>A0A316VQP3</accession>
<dbReference type="PRINTS" id="PR00724">
    <property type="entry name" value="CRBOXYPTASEC"/>
</dbReference>
<dbReference type="PANTHER" id="PTHR11802">
    <property type="entry name" value="SERINE PROTEASE FAMILY S10 SERINE CARBOXYPEPTIDASE"/>
    <property type="match status" value="1"/>
</dbReference>
<dbReference type="EC" id="3.4.16.-" evidence="6"/>
<evidence type="ECO:0000256" key="4">
    <source>
        <dbReference type="ARBA" id="ARBA00022801"/>
    </source>
</evidence>
<dbReference type="AlphaFoldDB" id="A0A316VQP3"/>
<keyword evidence="4 6" id="KW-0378">Hydrolase</keyword>
<comment type="similarity">
    <text evidence="1 6">Belongs to the peptidase S10 family.</text>
</comment>
<evidence type="ECO:0000313" key="7">
    <source>
        <dbReference type="EMBL" id="PWN38481.1"/>
    </source>
</evidence>
<dbReference type="Pfam" id="PF00450">
    <property type="entry name" value="Peptidase_S10"/>
    <property type="match status" value="1"/>
</dbReference>
<dbReference type="InterPro" id="IPR018202">
    <property type="entry name" value="Ser_caboxypep_ser_AS"/>
</dbReference>
<evidence type="ECO:0000256" key="5">
    <source>
        <dbReference type="ARBA" id="ARBA00023180"/>
    </source>
</evidence>
<dbReference type="SUPFAM" id="SSF53474">
    <property type="entry name" value="alpha/beta-Hydrolases"/>
    <property type="match status" value="1"/>
</dbReference>
<dbReference type="EMBL" id="KZ819602">
    <property type="protein sequence ID" value="PWN38481.1"/>
    <property type="molecule type" value="Genomic_DNA"/>
</dbReference>
<dbReference type="InterPro" id="IPR029058">
    <property type="entry name" value="AB_hydrolase_fold"/>
</dbReference>
<keyword evidence="8" id="KW-1185">Reference proteome</keyword>
<gene>
    <name evidence="7" type="ORF">FA14DRAFT_115213</name>
</gene>
<feature type="non-terminal residue" evidence="7">
    <location>
        <position position="1"/>
    </location>
</feature>
<name>A0A316VQP3_9BASI</name>
<evidence type="ECO:0000256" key="3">
    <source>
        <dbReference type="ARBA" id="ARBA00022670"/>
    </source>
</evidence>
<dbReference type="RefSeq" id="XP_025358783.1">
    <property type="nucleotide sequence ID" value="XM_025496098.1"/>
</dbReference>
<dbReference type="PROSITE" id="PS00131">
    <property type="entry name" value="CARBOXYPEPT_SER_SER"/>
    <property type="match status" value="1"/>
</dbReference>
<dbReference type="OrthoDB" id="443318at2759"/>
<sequence>PTLPFKTKNSWAGNIPITGTTVQDATLYFWLWGKDAKDSGDDLVIWLNGGPGCSSLTGMVQENGPFLYLNKNYKPFPNGYSFTRAANVLYVEQPVHTGFTTGITENTNEDEVAAQFASFLANFYKIFPELATKKLWITGESYAGTYIPYIMTYLYQQGQTPQLAGGKINDGSITDQRLQEDVVVYQFSVQHQKALNFTDDDIAQIKAESDKCGLTTFVEQNLNYPPKGRLPGYSDSCQPYDTYYNLANQRNPQFNVYNIDIPSPDPNSPLGYPNSGAAQYLHKTFFDNYDLQTYIHAPHQKWVECAVVFVADKDTSKKPDRQPNFNHSILANIIEKSKNFIIMNGDLDGLLITNGTSLALQNLTWNNAQGFSKPPVTPLYDLEGNQKAVSTHERGLSYATVPGAGHMV</sequence>
<dbReference type="InParanoid" id="A0A316VQP3"/>
<keyword evidence="2 6" id="KW-0121">Carboxypeptidase</keyword>
<dbReference type="InterPro" id="IPR001563">
    <property type="entry name" value="Peptidase_S10"/>
</dbReference>
<evidence type="ECO:0000256" key="6">
    <source>
        <dbReference type="RuleBase" id="RU361156"/>
    </source>
</evidence>
<dbReference type="Proteomes" id="UP000245771">
    <property type="component" value="Unassembled WGS sequence"/>
</dbReference>
<keyword evidence="5" id="KW-0325">Glycoprotein</keyword>
<evidence type="ECO:0000256" key="2">
    <source>
        <dbReference type="ARBA" id="ARBA00022645"/>
    </source>
</evidence>
<proteinExistence type="inferred from homology"/>